<reference evidence="2 3" key="2">
    <citation type="submission" date="2020-03" db="EMBL/GenBank/DDBJ databases">
        <title>Devosia chinhatensis sp. nov., isolated from a hexachlorocyclohexane (HCH) dump site in India.</title>
        <authorList>
            <person name="Kumar M."/>
            <person name="Lal R."/>
        </authorList>
    </citation>
    <scope>NUCLEOTIDE SEQUENCE [LARGE SCALE GENOMIC DNA]</scope>
    <source>
        <strain evidence="2 3">H239</strain>
    </source>
</reference>
<evidence type="ECO:0008006" key="4">
    <source>
        <dbReference type="Google" id="ProtNLM"/>
    </source>
</evidence>
<dbReference type="EMBL" id="JAALFG010000001">
    <property type="protein sequence ID" value="NGP16869.1"/>
    <property type="molecule type" value="Genomic_DNA"/>
</dbReference>
<proteinExistence type="predicted"/>
<comment type="caution">
    <text evidence="2">The sequence shown here is derived from an EMBL/GenBank/DDBJ whole genome shotgun (WGS) entry which is preliminary data.</text>
</comment>
<name>A0A6M1SA58_9HYPH</name>
<keyword evidence="3" id="KW-1185">Reference proteome</keyword>
<feature type="chain" id="PRO_5027006024" description="TonB C-terminal domain-containing protein" evidence="1">
    <location>
        <begin position="19"/>
        <end position="124"/>
    </location>
</feature>
<evidence type="ECO:0000256" key="1">
    <source>
        <dbReference type="SAM" id="SignalP"/>
    </source>
</evidence>
<sequence length="124" mass="13560">MLRFILPLLAAFAIPAEAQPLTAEQRVEQTLAVALEVQDQILQCWSLPSGYEDKLVSVRLAFFGDGTLDGDPSIEPQSLIIARRYPELMRSIAGAIENCLPYTGLEALGAGPGERFDITVHFQS</sequence>
<feature type="signal peptide" evidence="1">
    <location>
        <begin position="1"/>
        <end position="18"/>
    </location>
</feature>
<organism evidence="2 3">
    <name type="scientific">Devosia aurantiaca</name>
    <dbReference type="NCBI Taxonomy" id="2714858"/>
    <lineage>
        <taxon>Bacteria</taxon>
        <taxon>Pseudomonadati</taxon>
        <taxon>Pseudomonadota</taxon>
        <taxon>Alphaproteobacteria</taxon>
        <taxon>Hyphomicrobiales</taxon>
        <taxon>Devosiaceae</taxon>
        <taxon>Devosia</taxon>
    </lineage>
</organism>
<dbReference type="AlphaFoldDB" id="A0A6M1SA58"/>
<dbReference type="Proteomes" id="UP000474802">
    <property type="component" value="Unassembled WGS sequence"/>
</dbReference>
<gene>
    <name evidence="2" type="ORF">G5575_03460</name>
</gene>
<dbReference type="RefSeq" id="WP_164533099.1">
    <property type="nucleotide sequence ID" value="NZ_JAALFG010000001.1"/>
</dbReference>
<protein>
    <recommendedName>
        <fullName evidence="4">TonB C-terminal domain-containing protein</fullName>
    </recommendedName>
</protein>
<reference evidence="2 3" key="1">
    <citation type="submission" date="2020-02" db="EMBL/GenBank/DDBJ databases">
        <authorList>
            <person name="Khan S.A."/>
            <person name="Jeon C.O."/>
            <person name="Chun B.H."/>
        </authorList>
    </citation>
    <scope>NUCLEOTIDE SEQUENCE [LARGE SCALE GENOMIC DNA]</scope>
    <source>
        <strain evidence="2 3">H239</strain>
    </source>
</reference>
<evidence type="ECO:0000313" key="3">
    <source>
        <dbReference type="Proteomes" id="UP000474802"/>
    </source>
</evidence>
<evidence type="ECO:0000313" key="2">
    <source>
        <dbReference type="EMBL" id="NGP16869.1"/>
    </source>
</evidence>
<accession>A0A6M1SA58</accession>
<keyword evidence="1" id="KW-0732">Signal</keyword>